<dbReference type="Gene3D" id="2.60.40.290">
    <property type="match status" value="1"/>
</dbReference>
<evidence type="ECO:0000313" key="10">
    <source>
        <dbReference type="EMBL" id="GES11791.1"/>
    </source>
</evidence>
<gene>
    <name evidence="10" type="ORF">Amac_053880</name>
</gene>
<dbReference type="InterPro" id="IPR010126">
    <property type="entry name" value="Esterase_phb"/>
</dbReference>
<protein>
    <recommendedName>
        <fullName evidence="12">Esterase</fullName>
    </recommendedName>
</protein>
<dbReference type="Pfam" id="PF00041">
    <property type="entry name" value="fn3"/>
    <property type="match status" value="2"/>
</dbReference>
<dbReference type="AlphaFoldDB" id="A0A5M3WWX1"/>
<keyword evidence="2" id="KW-0378">Hydrolase</keyword>
<proteinExistence type="predicted"/>
<evidence type="ECO:0000256" key="6">
    <source>
        <dbReference type="SAM" id="MobiDB-lite"/>
    </source>
</evidence>
<dbReference type="InterPro" id="IPR050955">
    <property type="entry name" value="Plant_Biomass_Hydrol_Est"/>
</dbReference>
<dbReference type="Proteomes" id="UP000331127">
    <property type="component" value="Unassembled WGS sequence"/>
</dbReference>
<accession>A0A5M3WWX1</accession>
<feature type="domain" description="Fibronectin type-III" evidence="8">
    <location>
        <begin position="318"/>
        <end position="409"/>
    </location>
</feature>
<dbReference type="RefSeq" id="WP_155357149.1">
    <property type="nucleotide sequence ID" value="NZ_BAAAHL010000038.1"/>
</dbReference>
<dbReference type="Gene3D" id="3.40.50.1820">
    <property type="entry name" value="alpha/beta hydrolase"/>
    <property type="match status" value="1"/>
</dbReference>
<dbReference type="InterPro" id="IPR029058">
    <property type="entry name" value="AB_hydrolase_fold"/>
</dbReference>
<evidence type="ECO:0000256" key="4">
    <source>
        <dbReference type="ARBA" id="ARBA00023295"/>
    </source>
</evidence>
<dbReference type="SUPFAM" id="SSF53474">
    <property type="entry name" value="alpha/beta-Hydrolases"/>
    <property type="match status" value="2"/>
</dbReference>
<dbReference type="Pfam" id="PF00553">
    <property type="entry name" value="CBM_2"/>
    <property type="match status" value="1"/>
</dbReference>
<dbReference type="PROSITE" id="PS50853">
    <property type="entry name" value="FN3"/>
    <property type="match status" value="2"/>
</dbReference>
<dbReference type="InterPro" id="IPR013783">
    <property type="entry name" value="Ig-like_fold"/>
</dbReference>
<dbReference type="GO" id="GO:0000272">
    <property type="term" value="P:polysaccharide catabolic process"/>
    <property type="evidence" value="ECO:0007669"/>
    <property type="project" value="UniProtKB-KW"/>
</dbReference>
<feature type="region of interest" description="Disordered" evidence="6">
    <location>
        <begin position="407"/>
        <end position="431"/>
    </location>
</feature>
<name>A0A5M3WWX1_9ACTN</name>
<sequence>MTKVKGVVSTAVAMLMVVAGLVLARPASAASLVEVTGFGTNPTNLRMHIYVPDNVAPNPAILVAVHYCTGSGQAFFSGTQFASLADQYGFIVIYPTATRSGSCFDVSSPQTLTHNGGSDSLGIVSMVRWAVQNRNGDANRVYVTGASSGGMMTNVLIGAYPDVFKGGAAFMGVPFGCFATTDGSMWNSQCSSGQRIMTPQQWGDLVRNAFPGYTGARPPMQIWHGTTDTTLAYPNFNEQIKQWTNVHGISQTPSSTTTPQPNWTRTQYRDGGGNLKVEAYSIANTGHSLPLSGQAALAIQFFGLNNSTPGNDTTPPSTPGAPTASNVTSSGATLTWAASTDTGGSGLAGYNVYREQGATDPLLGSPTANSITLTGLTANTQYQVYVRARDGAGNLSGNSQLVTFTTTTGGGTDTTPPSTPGTPTASNVTSSGATLTWTASTDTGGSGLAGYNVYREQGATDPLLGSPTTNSITLTGLTANTQYQVYVQARDGAGNLSGNSALVTFTTTGGGTGGACTVVATTQNTWNNGYVIQPVTVTAGGAPITSWTVTFTLPAGHTISGSWNTTLTVSGQTVTAKNVGHNGNLPAGGSGNFGFQGSRPNGNTAVPTGYTCTTP</sequence>
<dbReference type="GO" id="GO:0005576">
    <property type="term" value="C:extracellular region"/>
    <property type="evidence" value="ECO:0007669"/>
    <property type="project" value="InterPro"/>
</dbReference>
<dbReference type="SMART" id="SM00060">
    <property type="entry name" value="FN3"/>
    <property type="match status" value="2"/>
</dbReference>
<dbReference type="PANTHER" id="PTHR43037">
    <property type="entry name" value="UNNAMED PRODUCT-RELATED"/>
    <property type="match status" value="1"/>
</dbReference>
<dbReference type="OrthoDB" id="9767239at2"/>
<dbReference type="InterPro" id="IPR008965">
    <property type="entry name" value="CBM2/CBM3_carb-bd_dom_sf"/>
</dbReference>
<feature type="region of interest" description="Disordered" evidence="6">
    <location>
        <begin position="583"/>
        <end position="615"/>
    </location>
</feature>
<dbReference type="InterPro" id="IPR036116">
    <property type="entry name" value="FN3_sf"/>
</dbReference>
<organism evidence="10 11">
    <name type="scientific">Acrocarpospora macrocephala</name>
    <dbReference type="NCBI Taxonomy" id="150177"/>
    <lineage>
        <taxon>Bacteria</taxon>
        <taxon>Bacillati</taxon>
        <taxon>Actinomycetota</taxon>
        <taxon>Actinomycetes</taxon>
        <taxon>Streptosporangiales</taxon>
        <taxon>Streptosporangiaceae</taxon>
        <taxon>Acrocarpospora</taxon>
    </lineage>
</organism>
<keyword evidence="1 7" id="KW-0732">Signal</keyword>
<dbReference type="SMART" id="SM00637">
    <property type="entry name" value="CBD_II"/>
    <property type="match status" value="1"/>
</dbReference>
<evidence type="ECO:0000256" key="3">
    <source>
        <dbReference type="ARBA" id="ARBA00023277"/>
    </source>
</evidence>
<feature type="region of interest" description="Disordered" evidence="6">
    <location>
        <begin position="307"/>
        <end position="329"/>
    </location>
</feature>
<dbReference type="PANTHER" id="PTHR43037:SF5">
    <property type="entry name" value="FERULOYL ESTERASE"/>
    <property type="match status" value="1"/>
</dbReference>
<reference evidence="10 11" key="1">
    <citation type="submission" date="2019-10" db="EMBL/GenBank/DDBJ databases">
        <title>Whole genome shotgun sequence of Acrocarpospora macrocephala NBRC 16266.</title>
        <authorList>
            <person name="Ichikawa N."/>
            <person name="Kimura A."/>
            <person name="Kitahashi Y."/>
            <person name="Komaki H."/>
            <person name="Oguchi A."/>
        </authorList>
    </citation>
    <scope>NUCLEOTIDE SEQUENCE [LARGE SCALE GENOMIC DNA]</scope>
    <source>
        <strain evidence="10 11">NBRC 16266</strain>
    </source>
</reference>
<dbReference type="GO" id="GO:0030247">
    <property type="term" value="F:polysaccharide binding"/>
    <property type="evidence" value="ECO:0007669"/>
    <property type="project" value="UniProtKB-UniRule"/>
</dbReference>
<evidence type="ECO:0000256" key="2">
    <source>
        <dbReference type="ARBA" id="ARBA00022801"/>
    </source>
</evidence>
<evidence type="ECO:0000313" key="11">
    <source>
        <dbReference type="Proteomes" id="UP000331127"/>
    </source>
</evidence>
<dbReference type="InterPro" id="IPR003961">
    <property type="entry name" value="FN3_dom"/>
</dbReference>
<dbReference type="InterPro" id="IPR012291">
    <property type="entry name" value="CBM2_carb-bd_dom_sf"/>
</dbReference>
<evidence type="ECO:0000259" key="9">
    <source>
        <dbReference type="PROSITE" id="PS51173"/>
    </source>
</evidence>
<comment type="caution">
    <text evidence="10">The sequence shown here is derived from an EMBL/GenBank/DDBJ whole genome shotgun (WGS) entry which is preliminary data.</text>
</comment>
<dbReference type="Gene3D" id="2.60.40.10">
    <property type="entry name" value="Immunoglobulins"/>
    <property type="match status" value="2"/>
</dbReference>
<dbReference type="GO" id="GO:0004553">
    <property type="term" value="F:hydrolase activity, hydrolyzing O-glycosyl compounds"/>
    <property type="evidence" value="ECO:0007669"/>
    <property type="project" value="InterPro"/>
</dbReference>
<feature type="compositionally biased region" description="Low complexity" evidence="6">
    <location>
        <begin position="407"/>
        <end position="424"/>
    </location>
</feature>
<evidence type="ECO:0008006" key="12">
    <source>
        <dbReference type="Google" id="ProtNLM"/>
    </source>
</evidence>
<feature type="signal peptide" evidence="7">
    <location>
        <begin position="1"/>
        <end position="29"/>
    </location>
</feature>
<keyword evidence="11" id="KW-1185">Reference proteome</keyword>
<dbReference type="EMBL" id="BLAE01000033">
    <property type="protein sequence ID" value="GES11791.1"/>
    <property type="molecule type" value="Genomic_DNA"/>
</dbReference>
<keyword evidence="4" id="KW-0326">Glycosidase</keyword>
<dbReference type="InterPro" id="IPR001919">
    <property type="entry name" value="CBD2"/>
</dbReference>
<dbReference type="NCBIfam" id="TIGR01840">
    <property type="entry name" value="esterase_phb"/>
    <property type="match status" value="1"/>
</dbReference>
<dbReference type="PROSITE" id="PS51173">
    <property type="entry name" value="CBM2"/>
    <property type="match status" value="1"/>
</dbReference>
<keyword evidence="5" id="KW-0624">Polysaccharide degradation</keyword>
<feature type="chain" id="PRO_5024333315" description="Esterase" evidence="7">
    <location>
        <begin position="30"/>
        <end position="615"/>
    </location>
</feature>
<evidence type="ECO:0000256" key="5">
    <source>
        <dbReference type="ARBA" id="ARBA00023326"/>
    </source>
</evidence>
<dbReference type="SUPFAM" id="SSF49265">
    <property type="entry name" value="Fibronectin type III"/>
    <property type="match status" value="1"/>
</dbReference>
<evidence type="ECO:0000256" key="1">
    <source>
        <dbReference type="ARBA" id="ARBA00022729"/>
    </source>
</evidence>
<evidence type="ECO:0000259" key="8">
    <source>
        <dbReference type="PROSITE" id="PS50853"/>
    </source>
</evidence>
<feature type="domain" description="Fibronectin type-III" evidence="8">
    <location>
        <begin position="419"/>
        <end position="510"/>
    </location>
</feature>
<dbReference type="SUPFAM" id="SSF49384">
    <property type="entry name" value="Carbohydrate-binding domain"/>
    <property type="match status" value="1"/>
</dbReference>
<dbReference type="Pfam" id="PF10503">
    <property type="entry name" value="Esterase_PHB"/>
    <property type="match status" value="1"/>
</dbReference>
<evidence type="ECO:0000256" key="7">
    <source>
        <dbReference type="SAM" id="SignalP"/>
    </source>
</evidence>
<dbReference type="CDD" id="cd00063">
    <property type="entry name" value="FN3"/>
    <property type="match status" value="2"/>
</dbReference>
<feature type="compositionally biased region" description="Polar residues" evidence="6">
    <location>
        <begin position="595"/>
        <end position="615"/>
    </location>
</feature>
<feature type="domain" description="CBM2" evidence="9">
    <location>
        <begin position="509"/>
        <end position="615"/>
    </location>
</feature>
<keyword evidence="3" id="KW-0119">Carbohydrate metabolism</keyword>